<dbReference type="EMBL" id="KB097336">
    <property type="protein sequence ID" value="ESN97467.1"/>
    <property type="molecule type" value="Genomic_DNA"/>
</dbReference>
<dbReference type="InParanoid" id="T1FCF4"/>
<dbReference type="Gene3D" id="2.40.10.10">
    <property type="entry name" value="Trypsin-like serine proteases"/>
    <property type="match status" value="1"/>
</dbReference>
<protein>
    <recommendedName>
        <fullName evidence="1">Peptidase S1 domain-containing protein</fullName>
    </recommendedName>
</protein>
<dbReference type="RefSeq" id="XP_009024301.1">
    <property type="nucleotide sequence ID" value="XM_009026053.1"/>
</dbReference>
<dbReference type="KEGG" id="hro:HELRODRAFT_177888"/>
<dbReference type="InterPro" id="IPR043504">
    <property type="entry name" value="Peptidase_S1_PA_chymotrypsin"/>
</dbReference>
<reference evidence="3" key="3">
    <citation type="submission" date="2015-06" db="UniProtKB">
        <authorList>
            <consortium name="EnsemblMetazoa"/>
        </authorList>
    </citation>
    <scope>IDENTIFICATION</scope>
</reference>
<dbReference type="SUPFAM" id="SSF50494">
    <property type="entry name" value="Trypsin-like serine proteases"/>
    <property type="match status" value="1"/>
</dbReference>
<keyword evidence="4" id="KW-1185">Reference proteome</keyword>
<dbReference type="CTD" id="20206503"/>
<dbReference type="InterPro" id="IPR009003">
    <property type="entry name" value="Peptidase_S1_PA"/>
</dbReference>
<dbReference type="GO" id="GO:0006508">
    <property type="term" value="P:proteolysis"/>
    <property type="evidence" value="ECO:0007669"/>
    <property type="project" value="InterPro"/>
</dbReference>
<feature type="domain" description="Peptidase S1" evidence="1">
    <location>
        <begin position="115"/>
        <end position="154"/>
    </location>
</feature>
<dbReference type="GO" id="GO:0004252">
    <property type="term" value="F:serine-type endopeptidase activity"/>
    <property type="evidence" value="ECO:0007669"/>
    <property type="project" value="InterPro"/>
</dbReference>
<dbReference type="Pfam" id="PF00089">
    <property type="entry name" value="Trypsin"/>
    <property type="match status" value="1"/>
</dbReference>
<dbReference type="AlphaFoldDB" id="T1FCF4"/>
<dbReference type="EnsemblMetazoa" id="HelroT177888">
    <property type="protein sequence ID" value="HelroP177888"/>
    <property type="gene ID" value="HelroG177888"/>
</dbReference>
<dbReference type="Proteomes" id="UP000015101">
    <property type="component" value="Unassembled WGS sequence"/>
</dbReference>
<dbReference type="GeneID" id="20206503"/>
<reference evidence="2 4" key="2">
    <citation type="journal article" date="2013" name="Nature">
        <title>Insights into bilaterian evolution from three spiralian genomes.</title>
        <authorList>
            <person name="Simakov O."/>
            <person name="Marletaz F."/>
            <person name="Cho S.J."/>
            <person name="Edsinger-Gonzales E."/>
            <person name="Havlak P."/>
            <person name="Hellsten U."/>
            <person name="Kuo D.H."/>
            <person name="Larsson T."/>
            <person name="Lv J."/>
            <person name="Arendt D."/>
            <person name="Savage R."/>
            <person name="Osoegawa K."/>
            <person name="de Jong P."/>
            <person name="Grimwood J."/>
            <person name="Chapman J.A."/>
            <person name="Shapiro H."/>
            <person name="Aerts A."/>
            <person name="Otillar R.P."/>
            <person name="Terry A.Y."/>
            <person name="Boore J.L."/>
            <person name="Grigoriev I.V."/>
            <person name="Lindberg D.R."/>
            <person name="Seaver E.C."/>
            <person name="Weisblat D.A."/>
            <person name="Putnam N.H."/>
            <person name="Rokhsar D.S."/>
        </authorList>
    </citation>
    <scope>NUCLEOTIDE SEQUENCE</scope>
</reference>
<evidence type="ECO:0000313" key="3">
    <source>
        <dbReference type="EnsemblMetazoa" id="HelroP177888"/>
    </source>
</evidence>
<dbReference type="EMBL" id="AMQM01006217">
    <property type="status" value="NOT_ANNOTATED_CDS"/>
    <property type="molecule type" value="Genomic_DNA"/>
</dbReference>
<sequence length="193" mass="20999">MDVITTGQCHATWKDKVTEKQICLLDLKDHSSVACNTTDLSIDLARNLLIEGSLVLSKLDYCSSVIFGISQMQKRKLMNRVARVVTKYDICIIKFEKPSLASISLSCSVQNGCRCLQGDEGGPLVCEESPKKWKLVGVASWGSSYCNPLRPSVLAGSLPTTSGSILRSIPNLGKPLSPCARNLAGPQLKRIIF</sequence>
<evidence type="ECO:0000313" key="2">
    <source>
        <dbReference type="EMBL" id="ESN97467.1"/>
    </source>
</evidence>
<proteinExistence type="predicted"/>
<dbReference type="InterPro" id="IPR001254">
    <property type="entry name" value="Trypsin_dom"/>
</dbReference>
<reference evidence="4" key="1">
    <citation type="submission" date="2012-12" db="EMBL/GenBank/DDBJ databases">
        <authorList>
            <person name="Hellsten U."/>
            <person name="Grimwood J."/>
            <person name="Chapman J.A."/>
            <person name="Shapiro H."/>
            <person name="Aerts A."/>
            <person name="Otillar R.P."/>
            <person name="Terry A.Y."/>
            <person name="Boore J.L."/>
            <person name="Simakov O."/>
            <person name="Marletaz F."/>
            <person name="Cho S.-J."/>
            <person name="Edsinger-Gonzales E."/>
            <person name="Havlak P."/>
            <person name="Kuo D.-H."/>
            <person name="Larsson T."/>
            <person name="Lv J."/>
            <person name="Arendt D."/>
            <person name="Savage R."/>
            <person name="Osoegawa K."/>
            <person name="de Jong P."/>
            <person name="Lindberg D.R."/>
            <person name="Seaver E.C."/>
            <person name="Weisblat D.A."/>
            <person name="Putnam N.H."/>
            <person name="Grigoriev I.V."/>
            <person name="Rokhsar D.S."/>
        </authorList>
    </citation>
    <scope>NUCLEOTIDE SEQUENCE</scope>
</reference>
<accession>T1FCF4</accession>
<evidence type="ECO:0000259" key="1">
    <source>
        <dbReference type="Pfam" id="PF00089"/>
    </source>
</evidence>
<dbReference type="HOGENOM" id="CLU_1410239_0_0_1"/>
<dbReference type="OrthoDB" id="5979691at2759"/>
<dbReference type="STRING" id="6412.T1FCF4"/>
<evidence type="ECO:0000313" key="4">
    <source>
        <dbReference type="Proteomes" id="UP000015101"/>
    </source>
</evidence>
<name>T1FCF4_HELRO</name>
<organism evidence="3 4">
    <name type="scientific">Helobdella robusta</name>
    <name type="common">Californian leech</name>
    <dbReference type="NCBI Taxonomy" id="6412"/>
    <lineage>
        <taxon>Eukaryota</taxon>
        <taxon>Metazoa</taxon>
        <taxon>Spiralia</taxon>
        <taxon>Lophotrochozoa</taxon>
        <taxon>Annelida</taxon>
        <taxon>Clitellata</taxon>
        <taxon>Hirudinea</taxon>
        <taxon>Rhynchobdellida</taxon>
        <taxon>Glossiphoniidae</taxon>
        <taxon>Helobdella</taxon>
    </lineage>
</organism>
<gene>
    <name evidence="3" type="primary">20206503</name>
    <name evidence="2" type="ORF">HELRODRAFT_177888</name>
</gene>